<accession>A0ABV7JWW8</accession>
<proteinExistence type="predicted"/>
<keyword evidence="1" id="KW-0489">Methyltransferase</keyword>
<keyword evidence="1" id="KW-0808">Transferase</keyword>
<dbReference type="NCBIfam" id="TIGR04096">
    <property type="entry name" value="dnd_rel_methyl"/>
    <property type="match status" value="1"/>
</dbReference>
<evidence type="ECO:0000313" key="1">
    <source>
        <dbReference type="EMBL" id="MFC3202464.1"/>
    </source>
</evidence>
<evidence type="ECO:0000313" key="2">
    <source>
        <dbReference type="Proteomes" id="UP001595477"/>
    </source>
</evidence>
<comment type="caution">
    <text evidence="1">The sequence shown here is derived from an EMBL/GenBank/DDBJ whole genome shotgun (WGS) entry which is preliminary data.</text>
</comment>
<reference evidence="2" key="1">
    <citation type="journal article" date="2019" name="Int. J. Syst. Evol. Microbiol.">
        <title>The Global Catalogue of Microorganisms (GCM) 10K type strain sequencing project: providing services to taxonomists for standard genome sequencing and annotation.</title>
        <authorList>
            <consortium name="The Broad Institute Genomics Platform"/>
            <consortium name="The Broad Institute Genome Sequencing Center for Infectious Disease"/>
            <person name="Wu L."/>
            <person name="Ma J."/>
        </authorList>
    </citation>
    <scope>NUCLEOTIDE SEQUENCE [LARGE SCALE GENOMIC DNA]</scope>
    <source>
        <strain evidence="2">KCTC 52449</strain>
    </source>
</reference>
<name>A0ABV7JWW8_9ALTE</name>
<dbReference type="EMBL" id="JBHRSX010000022">
    <property type="protein sequence ID" value="MFC3202464.1"/>
    <property type="molecule type" value="Genomic_DNA"/>
</dbReference>
<keyword evidence="2" id="KW-1185">Reference proteome</keyword>
<sequence length="625" mass="71719">MDHEKFKKLLKDIKLGKKLPDAIYLHVDAFDEIPGALSKFTQIVANALKVSSWNVAKFSRKEFKLSLLYYPDFYEDSYPALEQAVTVDLKKLEHKVISYKDSENPPILHRKELFVPESHGMYGLFCEITKEGEDVGLYENTRIIGFKETWKNLIEKKGFTLINGRIAKSSGNGSTTTDDKVVDRHKTAIVRHELSAPMKLLAKNGFLNGDYSIFDFGCGRGDDLTELQAHGIDAVGYDPNFYPESEKVVSDIVNLGFVINVIEDRDERIDVVLQAWEFTQKMLVVSVMLASESYISQFTAYKDGVITSRNTFQKYYTQSEIKGFLESVIGDNAVALAPGIFAIFKDKELEQTYQKHRYQRTYEWQQKTSPQLPTDAEKLRIVFAQNEELFKAFWLKCLVLGRCPANDEFSNSDDVRKLVGSHKKAFKLALDFYSEEEFKTAELMKKEDLLLYFSMSLFDKHKPYTKQPEEVKRDVKAFFGDYKTAKSLATELLFEIADVDKIEAECIFANESLPASKLEHESGKPHSLTVHKTYIDALPLLLRVYVGAALQLYGDLEDIQLVKLHITSGKVTLLGYENFEKEEFPKLKERVKIKMAEQDIDFFDYINSSNINRLNDKSCYVEVER</sequence>
<dbReference type="RefSeq" id="WP_123324804.1">
    <property type="nucleotide sequence ID" value="NZ_JBHRSX010000022.1"/>
</dbReference>
<dbReference type="GO" id="GO:0008168">
    <property type="term" value="F:methyltransferase activity"/>
    <property type="evidence" value="ECO:0007669"/>
    <property type="project" value="UniProtKB-KW"/>
</dbReference>
<dbReference type="Proteomes" id="UP001595477">
    <property type="component" value="Unassembled WGS sequence"/>
</dbReference>
<organism evidence="1 2">
    <name type="scientific">Alteromonas oceani</name>
    <dbReference type="NCBI Taxonomy" id="2071609"/>
    <lineage>
        <taxon>Bacteria</taxon>
        <taxon>Pseudomonadati</taxon>
        <taxon>Pseudomonadota</taxon>
        <taxon>Gammaproteobacteria</taxon>
        <taxon>Alteromonadales</taxon>
        <taxon>Alteromonadaceae</taxon>
        <taxon>Alteromonas/Salinimonas group</taxon>
        <taxon>Alteromonas</taxon>
    </lineage>
</organism>
<gene>
    <name evidence="1" type="ORF">ACFOEW_11620</name>
</gene>
<dbReference type="GO" id="GO:0032259">
    <property type="term" value="P:methylation"/>
    <property type="evidence" value="ECO:0007669"/>
    <property type="project" value="UniProtKB-KW"/>
</dbReference>
<protein>
    <submittedName>
        <fullName evidence="1">DNA phosphorothioation-associated putative methyltransferase</fullName>
    </submittedName>
</protein>
<dbReference type="InterPro" id="IPR024019">
    <property type="entry name" value="CHP04096"/>
</dbReference>